<keyword evidence="1" id="KW-0175">Coiled coil</keyword>
<sequence length="197" mass="22091">MSFTAPGTHLQNLILDEKATNNEKLACLKTLRIILKNLADPVKSSDPKYRSIKLSKISAKFSPCPSAMEYLEAIGFQTIDKDGEETLKIDNVIVSHMEAVMIELQNALEMVIPNCVVESSSSTTGEEKKLEYECGSFSNVALPTGKMSEKQKARILMEKKEREDREEAKRARKKTEAQIKQGESLFTRCSVFLMVLP</sequence>
<gene>
    <name evidence="3" type="ORF">ACHAWO_000355</name>
</gene>
<dbReference type="AlphaFoldDB" id="A0ABD3PMF2"/>
<accession>A0ABD3PMF2</accession>
<reference evidence="3 4" key="1">
    <citation type="submission" date="2024-10" db="EMBL/GenBank/DDBJ databases">
        <title>Updated reference genomes for cyclostephanoid diatoms.</title>
        <authorList>
            <person name="Roberts W.R."/>
            <person name="Alverson A.J."/>
        </authorList>
    </citation>
    <scope>NUCLEOTIDE SEQUENCE [LARGE SCALE GENOMIC DNA]</scope>
    <source>
        <strain evidence="3 4">AJA010-31</strain>
    </source>
</reference>
<comment type="caution">
    <text evidence="3">The sequence shown here is derived from an EMBL/GenBank/DDBJ whole genome shotgun (WGS) entry which is preliminary data.</text>
</comment>
<evidence type="ECO:0000259" key="2">
    <source>
        <dbReference type="Pfam" id="PF09409"/>
    </source>
</evidence>
<dbReference type="EMBL" id="JALLPJ020000526">
    <property type="protein sequence ID" value="KAL3789325.1"/>
    <property type="molecule type" value="Genomic_DNA"/>
</dbReference>
<proteinExistence type="predicted"/>
<dbReference type="CDD" id="cd09212">
    <property type="entry name" value="PUB"/>
    <property type="match status" value="1"/>
</dbReference>
<evidence type="ECO:0000313" key="4">
    <source>
        <dbReference type="Proteomes" id="UP001530400"/>
    </source>
</evidence>
<protein>
    <recommendedName>
        <fullName evidence="2">PUB domain-containing protein</fullName>
    </recommendedName>
</protein>
<evidence type="ECO:0000313" key="3">
    <source>
        <dbReference type="EMBL" id="KAL3789325.1"/>
    </source>
</evidence>
<feature type="domain" description="PUB" evidence="2">
    <location>
        <begin position="24"/>
        <end position="91"/>
    </location>
</feature>
<name>A0ABD3PMF2_9STRA</name>
<dbReference type="InterPro" id="IPR036339">
    <property type="entry name" value="PUB-like_dom_sf"/>
</dbReference>
<dbReference type="InterPro" id="IPR018997">
    <property type="entry name" value="PUB_domain"/>
</dbReference>
<keyword evidence="4" id="KW-1185">Reference proteome</keyword>
<dbReference type="SUPFAM" id="SSF143503">
    <property type="entry name" value="PUG domain-like"/>
    <property type="match status" value="1"/>
</dbReference>
<organism evidence="3 4">
    <name type="scientific">Cyclotella atomus</name>
    <dbReference type="NCBI Taxonomy" id="382360"/>
    <lineage>
        <taxon>Eukaryota</taxon>
        <taxon>Sar</taxon>
        <taxon>Stramenopiles</taxon>
        <taxon>Ochrophyta</taxon>
        <taxon>Bacillariophyta</taxon>
        <taxon>Coscinodiscophyceae</taxon>
        <taxon>Thalassiosirophycidae</taxon>
        <taxon>Stephanodiscales</taxon>
        <taxon>Stephanodiscaceae</taxon>
        <taxon>Cyclotella</taxon>
    </lineage>
</organism>
<dbReference type="Pfam" id="PF09409">
    <property type="entry name" value="PUB"/>
    <property type="match status" value="1"/>
</dbReference>
<feature type="coiled-coil region" evidence="1">
    <location>
        <begin position="156"/>
        <end position="185"/>
    </location>
</feature>
<dbReference type="Gene3D" id="1.20.58.2190">
    <property type="match status" value="1"/>
</dbReference>
<evidence type="ECO:0000256" key="1">
    <source>
        <dbReference type="SAM" id="Coils"/>
    </source>
</evidence>
<dbReference type="Proteomes" id="UP001530400">
    <property type="component" value="Unassembled WGS sequence"/>
</dbReference>